<dbReference type="Pfam" id="PF00672">
    <property type="entry name" value="HAMP"/>
    <property type="match status" value="1"/>
</dbReference>
<dbReference type="InterPro" id="IPR052162">
    <property type="entry name" value="Sensor_kinase/Photoreceptor"/>
</dbReference>
<feature type="domain" description="PAS" evidence="10">
    <location>
        <begin position="268"/>
        <end position="340"/>
    </location>
</feature>
<dbReference type="Pfam" id="PF02518">
    <property type="entry name" value="HATPase_c"/>
    <property type="match status" value="1"/>
</dbReference>
<keyword evidence="7" id="KW-0175">Coiled coil</keyword>
<dbReference type="GO" id="GO:0004673">
    <property type="term" value="F:protein histidine kinase activity"/>
    <property type="evidence" value="ECO:0007669"/>
    <property type="project" value="UniProtKB-EC"/>
</dbReference>
<gene>
    <name evidence="13" type="ORF">KDA27_19405</name>
</gene>
<dbReference type="PROSITE" id="PS50885">
    <property type="entry name" value="HAMP"/>
    <property type="match status" value="1"/>
</dbReference>
<keyword evidence="8" id="KW-0472">Membrane</keyword>
<dbReference type="PRINTS" id="PR00344">
    <property type="entry name" value="BCTRLSENSOR"/>
</dbReference>
<dbReference type="InterPro" id="IPR005467">
    <property type="entry name" value="His_kinase_dom"/>
</dbReference>
<dbReference type="SUPFAM" id="SSF55785">
    <property type="entry name" value="PYP-like sensor domain (PAS domain)"/>
    <property type="match status" value="1"/>
</dbReference>
<comment type="caution">
    <text evidence="13">The sequence shown here is derived from an EMBL/GenBank/DDBJ whole genome shotgun (WGS) entry which is preliminary data.</text>
</comment>
<feature type="coiled-coil region" evidence="7">
    <location>
        <begin position="482"/>
        <end position="509"/>
    </location>
</feature>
<keyword evidence="5" id="KW-0808">Transferase</keyword>
<reference evidence="13" key="1">
    <citation type="submission" date="2020-04" db="EMBL/GenBank/DDBJ databases">
        <authorList>
            <person name="Zhang T."/>
        </authorList>
    </citation>
    <scope>NUCLEOTIDE SEQUENCE</scope>
    <source>
        <strain evidence="13">HKST-UBA02</strain>
    </source>
</reference>
<dbReference type="InterPro" id="IPR003594">
    <property type="entry name" value="HATPase_dom"/>
</dbReference>
<dbReference type="AlphaFoldDB" id="A0A956NHQ0"/>
<evidence type="ECO:0000256" key="3">
    <source>
        <dbReference type="ARBA" id="ARBA00012438"/>
    </source>
</evidence>
<dbReference type="Gene3D" id="3.30.450.20">
    <property type="entry name" value="PAS domain"/>
    <property type="match status" value="1"/>
</dbReference>
<evidence type="ECO:0000313" key="14">
    <source>
        <dbReference type="Proteomes" id="UP000739538"/>
    </source>
</evidence>
<dbReference type="GO" id="GO:0016020">
    <property type="term" value="C:membrane"/>
    <property type="evidence" value="ECO:0007669"/>
    <property type="project" value="UniProtKB-SubCell"/>
</dbReference>
<evidence type="ECO:0000259" key="12">
    <source>
        <dbReference type="PROSITE" id="PS50885"/>
    </source>
</evidence>
<evidence type="ECO:0000259" key="11">
    <source>
        <dbReference type="PROSITE" id="PS50113"/>
    </source>
</evidence>
<dbReference type="NCBIfam" id="TIGR00229">
    <property type="entry name" value="sensory_box"/>
    <property type="match status" value="1"/>
</dbReference>
<dbReference type="SMART" id="SM00387">
    <property type="entry name" value="HATPase_c"/>
    <property type="match status" value="1"/>
</dbReference>
<evidence type="ECO:0000259" key="10">
    <source>
        <dbReference type="PROSITE" id="PS50112"/>
    </source>
</evidence>
<evidence type="ECO:0000313" key="13">
    <source>
        <dbReference type="EMBL" id="MCA9757968.1"/>
    </source>
</evidence>
<reference evidence="13" key="2">
    <citation type="journal article" date="2021" name="Microbiome">
        <title>Successional dynamics and alternative stable states in a saline activated sludge microbial community over 9 years.</title>
        <authorList>
            <person name="Wang Y."/>
            <person name="Ye J."/>
            <person name="Ju F."/>
            <person name="Liu L."/>
            <person name="Boyd J.A."/>
            <person name="Deng Y."/>
            <person name="Parks D.H."/>
            <person name="Jiang X."/>
            <person name="Yin X."/>
            <person name="Woodcroft B.J."/>
            <person name="Tyson G.W."/>
            <person name="Hugenholtz P."/>
            <person name="Polz M.F."/>
            <person name="Zhang T."/>
        </authorList>
    </citation>
    <scope>NUCLEOTIDE SEQUENCE</scope>
    <source>
        <strain evidence="13">HKST-UBA02</strain>
    </source>
</reference>
<dbReference type="InterPro" id="IPR035965">
    <property type="entry name" value="PAS-like_dom_sf"/>
</dbReference>
<organism evidence="13 14">
    <name type="scientific">Eiseniibacteriota bacterium</name>
    <dbReference type="NCBI Taxonomy" id="2212470"/>
    <lineage>
        <taxon>Bacteria</taxon>
        <taxon>Candidatus Eiseniibacteriota</taxon>
    </lineage>
</organism>
<dbReference type="Gene3D" id="6.10.340.10">
    <property type="match status" value="1"/>
</dbReference>
<evidence type="ECO:0000256" key="4">
    <source>
        <dbReference type="ARBA" id="ARBA00022553"/>
    </source>
</evidence>
<dbReference type="SUPFAM" id="SSF55874">
    <property type="entry name" value="ATPase domain of HSP90 chaperone/DNA topoisomerase II/histidine kinase"/>
    <property type="match status" value="1"/>
</dbReference>
<protein>
    <recommendedName>
        <fullName evidence="3">histidine kinase</fullName>
        <ecNumber evidence="3">2.7.13.3</ecNumber>
    </recommendedName>
</protein>
<dbReference type="Gene3D" id="3.30.565.10">
    <property type="entry name" value="Histidine kinase-like ATPase, C-terminal domain"/>
    <property type="match status" value="1"/>
</dbReference>
<dbReference type="InterPro" id="IPR013655">
    <property type="entry name" value="PAS_fold_3"/>
</dbReference>
<dbReference type="InterPro" id="IPR000014">
    <property type="entry name" value="PAS"/>
</dbReference>
<evidence type="ECO:0000259" key="9">
    <source>
        <dbReference type="PROSITE" id="PS50109"/>
    </source>
</evidence>
<feature type="domain" description="Histidine kinase" evidence="9">
    <location>
        <begin position="416"/>
        <end position="683"/>
    </location>
</feature>
<evidence type="ECO:0000256" key="1">
    <source>
        <dbReference type="ARBA" id="ARBA00000085"/>
    </source>
</evidence>
<proteinExistence type="predicted"/>
<evidence type="ECO:0000256" key="7">
    <source>
        <dbReference type="SAM" id="Coils"/>
    </source>
</evidence>
<dbReference type="CDD" id="cd00130">
    <property type="entry name" value="PAS"/>
    <property type="match status" value="1"/>
</dbReference>
<dbReference type="SMART" id="SM00304">
    <property type="entry name" value="HAMP"/>
    <property type="match status" value="1"/>
</dbReference>
<dbReference type="SMART" id="SM00091">
    <property type="entry name" value="PAS"/>
    <property type="match status" value="1"/>
</dbReference>
<dbReference type="InterPro" id="IPR000700">
    <property type="entry name" value="PAS-assoc_C"/>
</dbReference>
<dbReference type="PROSITE" id="PS50109">
    <property type="entry name" value="HIS_KIN"/>
    <property type="match status" value="1"/>
</dbReference>
<keyword evidence="6" id="KW-0418">Kinase</keyword>
<dbReference type="InterPro" id="IPR003660">
    <property type="entry name" value="HAMP_dom"/>
</dbReference>
<keyword evidence="4" id="KW-0597">Phosphoprotein</keyword>
<dbReference type="SUPFAM" id="SSF158472">
    <property type="entry name" value="HAMP domain-like"/>
    <property type="match status" value="1"/>
</dbReference>
<dbReference type="PROSITE" id="PS50112">
    <property type="entry name" value="PAS"/>
    <property type="match status" value="1"/>
</dbReference>
<sequence>MKFSQKILLLPGLAFIAFLAFFVVGKNLADESAERIADIEDRYFRQLEISVLLEQFATETQHAFSLAIANDEEFDLENAEAARESFLARVDEGLAAPKLAHEELLSLRDAYVAYYDKAMAVARTALETPFAEYTDEDFREQLEARAQYTDLIAQLAEARVLNRQRIDEAFRFGRIRARQGGKALRLTALVTVALLLVLSVGVILSLVRPLRVITTGTEAIASGDLYQTIDYRSNDDLGRLADSFRKMQKSLIADIGRRKAIEAQLRTNEERLALAFEVANDGLWDHRIDTGDIYLSPRFFSLLGYDAGDLDPSFRTIATLTHPEEEDHIAEQFQRHLHEGVPFLEEMRLRCKDGSWRWFHVVGRIVEVDTEGKPTRTVGTVSDVTARKEAEQQLAAAQDELLESARGAGMAEIATSVLHNVGNVLNAATTSASVLAHTVTQSRLSSLRRLAEVVREREGDFADYVAKDPQGQKLPGFLVSLTDVLSAEHERLELEVERLAKSHEHIKEIIALQQNYAGISGATEDLHPRSLIDDALQLVGGSFERHHIDVTIEADAEVPRVRVETHLALQILVNLLKNARDAIKELHSQAPDLVTTERPAVAIAIRQKSEGYVTIEVTDSGIGIEPNLMDRIFAYGFTTKREGHGFGLHGAANAAREMGGSLEATSGGRGKGATFIYTLPVAGRRDATSSKDPKGAA</sequence>
<dbReference type="EMBL" id="JAGQHS010000133">
    <property type="protein sequence ID" value="MCA9757968.1"/>
    <property type="molecule type" value="Genomic_DNA"/>
</dbReference>
<dbReference type="Gene3D" id="1.10.287.130">
    <property type="match status" value="1"/>
</dbReference>
<dbReference type="EC" id="2.7.13.3" evidence="3"/>
<evidence type="ECO:0000256" key="2">
    <source>
        <dbReference type="ARBA" id="ARBA00004370"/>
    </source>
</evidence>
<evidence type="ECO:0000256" key="5">
    <source>
        <dbReference type="ARBA" id="ARBA00022679"/>
    </source>
</evidence>
<keyword evidence="8" id="KW-1133">Transmembrane helix</keyword>
<feature type="transmembrane region" description="Helical" evidence="8">
    <location>
        <begin position="6"/>
        <end position="25"/>
    </location>
</feature>
<comment type="catalytic activity">
    <reaction evidence="1">
        <text>ATP + protein L-histidine = ADP + protein N-phospho-L-histidine.</text>
        <dbReference type="EC" id="2.7.13.3"/>
    </reaction>
</comment>
<evidence type="ECO:0000256" key="6">
    <source>
        <dbReference type="ARBA" id="ARBA00022777"/>
    </source>
</evidence>
<evidence type="ECO:0000256" key="8">
    <source>
        <dbReference type="SAM" id="Phobius"/>
    </source>
</evidence>
<dbReference type="InterPro" id="IPR036890">
    <property type="entry name" value="HATPase_C_sf"/>
</dbReference>
<feature type="transmembrane region" description="Helical" evidence="8">
    <location>
        <begin position="183"/>
        <end position="207"/>
    </location>
</feature>
<dbReference type="InterPro" id="IPR001610">
    <property type="entry name" value="PAC"/>
</dbReference>
<name>A0A956NHQ0_UNCEI</name>
<dbReference type="PANTHER" id="PTHR43304">
    <property type="entry name" value="PHYTOCHROME-LIKE PROTEIN CPH1"/>
    <property type="match status" value="1"/>
</dbReference>
<comment type="subcellular location">
    <subcellularLocation>
        <location evidence="2">Membrane</location>
    </subcellularLocation>
</comment>
<dbReference type="PROSITE" id="PS50113">
    <property type="entry name" value="PAC"/>
    <property type="match status" value="1"/>
</dbReference>
<dbReference type="InterPro" id="IPR004358">
    <property type="entry name" value="Sig_transdc_His_kin-like_C"/>
</dbReference>
<dbReference type="Pfam" id="PF08447">
    <property type="entry name" value="PAS_3"/>
    <property type="match status" value="1"/>
</dbReference>
<keyword evidence="8" id="KW-0812">Transmembrane</keyword>
<dbReference type="Proteomes" id="UP000739538">
    <property type="component" value="Unassembled WGS sequence"/>
</dbReference>
<dbReference type="GO" id="GO:0007165">
    <property type="term" value="P:signal transduction"/>
    <property type="evidence" value="ECO:0007669"/>
    <property type="project" value="InterPro"/>
</dbReference>
<accession>A0A956NHQ0</accession>
<dbReference type="CDD" id="cd06225">
    <property type="entry name" value="HAMP"/>
    <property type="match status" value="1"/>
</dbReference>
<feature type="domain" description="HAMP" evidence="12">
    <location>
        <begin position="204"/>
        <end position="256"/>
    </location>
</feature>
<dbReference type="PANTHER" id="PTHR43304:SF1">
    <property type="entry name" value="PAC DOMAIN-CONTAINING PROTEIN"/>
    <property type="match status" value="1"/>
</dbReference>
<dbReference type="SMART" id="SM00086">
    <property type="entry name" value="PAC"/>
    <property type="match status" value="1"/>
</dbReference>
<feature type="domain" description="PAC" evidence="11">
    <location>
        <begin position="343"/>
        <end position="396"/>
    </location>
</feature>